<keyword evidence="3" id="KW-1133">Transmembrane helix</keyword>
<name>A0A7C3PEE7_9CYAN</name>
<evidence type="ECO:0000256" key="3">
    <source>
        <dbReference type="SAM" id="Phobius"/>
    </source>
</evidence>
<dbReference type="InterPro" id="IPR000719">
    <property type="entry name" value="Prot_kinase_dom"/>
</dbReference>
<dbReference type="InterPro" id="IPR008271">
    <property type="entry name" value="Ser/Thr_kinase_AS"/>
</dbReference>
<feature type="transmembrane region" description="Helical" evidence="3">
    <location>
        <begin position="450"/>
        <end position="468"/>
    </location>
</feature>
<organism evidence="5">
    <name type="scientific">Oscillatoriales cyanobacterium SpSt-418</name>
    <dbReference type="NCBI Taxonomy" id="2282169"/>
    <lineage>
        <taxon>Bacteria</taxon>
        <taxon>Bacillati</taxon>
        <taxon>Cyanobacteriota</taxon>
        <taxon>Cyanophyceae</taxon>
        <taxon>Oscillatoriophycideae</taxon>
        <taxon>Oscillatoriales</taxon>
    </lineage>
</organism>
<feature type="transmembrane region" description="Helical" evidence="3">
    <location>
        <begin position="515"/>
        <end position="536"/>
    </location>
</feature>
<keyword evidence="3" id="KW-0472">Membrane</keyword>
<sequence length="582" mass="63661">MQNFPDFSQHCFLVHKELGHNRVGGRVTYLATDTRTNQEVVIKQFQFARLGANWTDFDAYEREIQLLKELNHPGIPRYLSSFQTEDGFCMVQEYKPATSLAESRSFAPDQIRQIAIAALEILVYLQNRIPPVIHRDVKPANILVDEVGNLFLVDFGFAHIGEGEVGVSSVVKGTLGFMPPEQLFNRQLTEASDLYGLGMTLICLLTDTKSDRIGDLVDISYRVSFKHLVPKLNQHWVNWLEKMVEPRIKDRFTNAVEALAALPASPLRPPEAQFSHSKLELSARHPGEQLVCPVQITNPVPDTLLQGEWRLEPHPSDPSMQLYQWITVSPATFADNQIECRVHVDTRRLVPGKTYHRRLQLHTNTLAKVYSLDLQIKTVPVRSPTRPVPYALLLLLGLFAAGLSSLLTWVSVVLGIVTQTGGLSGFGTLLGAAIGLELASWLLRSSDSRVGSVATTLAAIVLGAWGLLGGLTGSVNSAATILLEAIIGGIGGAIVGIGLGLFVERLLVQGLPKQGAIAIALLTTILGVSLGVNFSLSFSVPVLSGLAMGSSLLLLLLIVQAQLQQTTTNLARRQTERHLIKP</sequence>
<evidence type="ECO:0000256" key="2">
    <source>
        <dbReference type="ARBA" id="ARBA00022840"/>
    </source>
</evidence>
<feature type="transmembrane region" description="Helical" evidence="3">
    <location>
        <begin position="392"/>
        <end position="417"/>
    </location>
</feature>
<gene>
    <name evidence="5" type="ORF">ENR64_10645</name>
</gene>
<keyword evidence="5" id="KW-0808">Transferase</keyword>
<feature type="domain" description="Protein kinase" evidence="4">
    <location>
        <begin position="12"/>
        <end position="288"/>
    </location>
</feature>
<dbReference type="Gene3D" id="1.10.510.10">
    <property type="entry name" value="Transferase(Phosphotransferase) domain 1"/>
    <property type="match status" value="1"/>
</dbReference>
<accession>A0A7C3PEE7</accession>
<dbReference type="CDD" id="cd14014">
    <property type="entry name" value="STKc_PknB_like"/>
    <property type="match status" value="1"/>
</dbReference>
<comment type="caution">
    <text evidence="5">The sequence shown here is derived from an EMBL/GenBank/DDBJ whole genome shotgun (WGS) entry which is preliminary data.</text>
</comment>
<keyword evidence="3" id="KW-0812">Transmembrane</keyword>
<feature type="transmembrane region" description="Helical" evidence="3">
    <location>
        <begin position="480"/>
        <end position="503"/>
    </location>
</feature>
<dbReference type="PROSITE" id="PS50011">
    <property type="entry name" value="PROTEIN_KINASE_DOM"/>
    <property type="match status" value="1"/>
</dbReference>
<dbReference type="GO" id="GO:0005524">
    <property type="term" value="F:ATP binding"/>
    <property type="evidence" value="ECO:0007669"/>
    <property type="project" value="UniProtKB-KW"/>
</dbReference>
<dbReference type="InterPro" id="IPR011009">
    <property type="entry name" value="Kinase-like_dom_sf"/>
</dbReference>
<dbReference type="AlphaFoldDB" id="A0A7C3PEE7"/>
<dbReference type="PROSITE" id="PS00108">
    <property type="entry name" value="PROTEIN_KINASE_ST"/>
    <property type="match status" value="1"/>
</dbReference>
<evidence type="ECO:0000313" key="5">
    <source>
        <dbReference type="EMBL" id="HFM98193.1"/>
    </source>
</evidence>
<proteinExistence type="predicted"/>
<dbReference type="Pfam" id="PF00069">
    <property type="entry name" value="Pkinase"/>
    <property type="match status" value="1"/>
</dbReference>
<keyword evidence="1" id="KW-0547">Nucleotide-binding</keyword>
<dbReference type="PANTHER" id="PTHR24363">
    <property type="entry name" value="SERINE/THREONINE PROTEIN KINASE"/>
    <property type="match status" value="1"/>
</dbReference>
<dbReference type="EMBL" id="DSRU01000157">
    <property type="protein sequence ID" value="HFM98193.1"/>
    <property type="molecule type" value="Genomic_DNA"/>
</dbReference>
<dbReference type="SMART" id="SM00220">
    <property type="entry name" value="S_TKc"/>
    <property type="match status" value="1"/>
</dbReference>
<feature type="transmembrane region" description="Helical" evidence="3">
    <location>
        <begin position="423"/>
        <end position="443"/>
    </location>
</feature>
<dbReference type="PANTHER" id="PTHR24363:SF7">
    <property type="entry name" value="SERINE_THREONINE-PROTEIN KINASE-LIKE PROTEIN E"/>
    <property type="match status" value="1"/>
</dbReference>
<protein>
    <submittedName>
        <fullName evidence="5">Serine/threonine protein kinase</fullName>
    </submittedName>
</protein>
<evidence type="ECO:0000256" key="1">
    <source>
        <dbReference type="ARBA" id="ARBA00022741"/>
    </source>
</evidence>
<dbReference type="GO" id="GO:0004674">
    <property type="term" value="F:protein serine/threonine kinase activity"/>
    <property type="evidence" value="ECO:0007669"/>
    <property type="project" value="UniProtKB-KW"/>
</dbReference>
<evidence type="ECO:0000259" key="4">
    <source>
        <dbReference type="PROSITE" id="PS50011"/>
    </source>
</evidence>
<feature type="transmembrane region" description="Helical" evidence="3">
    <location>
        <begin position="542"/>
        <end position="563"/>
    </location>
</feature>
<keyword evidence="5" id="KW-0723">Serine/threonine-protein kinase</keyword>
<keyword evidence="2" id="KW-0067">ATP-binding</keyword>
<dbReference type="SUPFAM" id="SSF56112">
    <property type="entry name" value="Protein kinase-like (PK-like)"/>
    <property type="match status" value="1"/>
</dbReference>
<keyword evidence="5" id="KW-0418">Kinase</keyword>
<reference evidence="5" key="1">
    <citation type="journal article" date="2020" name="mSystems">
        <title>Genome- and Community-Level Interaction Insights into Carbon Utilization and Element Cycling Functions of Hydrothermarchaeota in Hydrothermal Sediment.</title>
        <authorList>
            <person name="Zhou Z."/>
            <person name="Liu Y."/>
            <person name="Xu W."/>
            <person name="Pan J."/>
            <person name="Luo Z.H."/>
            <person name="Li M."/>
        </authorList>
    </citation>
    <scope>NUCLEOTIDE SEQUENCE [LARGE SCALE GENOMIC DNA]</scope>
    <source>
        <strain evidence="5">SpSt-418</strain>
    </source>
</reference>